<name>A0ACB9DA56_9ASTR</name>
<keyword evidence="2" id="KW-1185">Reference proteome</keyword>
<sequence length="184" mass="20850">MELARIHRVSSAITIAFACKLGSPNALVIEFVKSETQSKNRILLLLRLLHLHLHRIGIACWKAWKIFEQPAVVLLQYKLECVDHLMEVLKRQLNHFSFLSPPPLTASSSGAILHLAHDFSKSGFDPRIIFPRVLQAHQNLEDGGDTLTNEENDDELGIASFTDDDDDEDDFTDSAYPNLTMQWK</sequence>
<reference evidence="2" key="1">
    <citation type="journal article" date="2022" name="Mol. Ecol. Resour.">
        <title>The genomes of chicory, endive, great burdock and yacon provide insights into Asteraceae palaeo-polyploidization history and plant inulin production.</title>
        <authorList>
            <person name="Fan W."/>
            <person name="Wang S."/>
            <person name="Wang H."/>
            <person name="Wang A."/>
            <person name="Jiang F."/>
            <person name="Liu H."/>
            <person name="Zhao H."/>
            <person name="Xu D."/>
            <person name="Zhang Y."/>
        </authorList>
    </citation>
    <scope>NUCLEOTIDE SEQUENCE [LARGE SCALE GENOMIC DNA]</scope>
    <source>
        <strain evidence="2">cv. Yunnan</strain>
    </source>
</reference>
<protein>
    <submittedName>
        <fullName evidence="1">Uncharacterized protein</fullName>
    </submittedName>
</protein>
<organism evidence="1 2">
    <name type="scientific">Smallanthus sonchifolius</name>
    <dbReference type="NCBI Taxonomy" id="185202"/>
    <lineage>
        <taxon>Eukaryota</taxon>
        <taxon>Viridiplantae</taxon>
        <taxon>Streptophyta</taxon>
        <taxon>Embryophyta</taxon>
        <taxon>Tracheophyta</taxon>
        <taxon>Spermatophyta</taxon>
        <taxon>Magnoliopsida</taxon>
        <taxon>eudicotyledons</taxon>
        <taxon>Gunneridae</taxon>
        <taxon>Pentapetalae</taxon>
        <taxon>asterids</taxon>
        <taxon>campanulids</taxon>
        <taxon>Asterales</taxon>
        <taxon>Asteraceae</taxon>
        <taxon>Asteroideae</taxon>
        <taxon>Heliantheae alliance</taxon>
        <taxon>Millerieae</taxon>
        <taxon>Smallanthus</taxon>
    </lineage>
</organism>
<dbReference type="Proteomes" id="UP001056120">
    <property type="component" value="Linkage Group LG20"/>
</dbReference>
<reference evidence="1 2" key="2">
    <citation type="journal article" date="2022" name="Mol. Ecol. Resour.">
        <title>The genomes of chicory, endive, great burdock and yacon provide insights into Asteraceae paleo-polyploidization history and plant inulin production.</title>
        <authorList>
            <person name="Fan W."/>
            <person name="Wang S."/>
            <person name="Wang H."/>
            <person name="Wang A."/>
            <person name="Jiang F."/>
            <person name="Liu H."/>
            <person name="Zhao H."/>
            <person name="Xu D."/>
            <person name="Zhang Y."/>
        </authorList>
    </citation>
    <scope>NUCLEOTIDE SEQUENCE [LARGE SCALE GENOMIC DNA]</scope>
    <source>
        <strain evidence="2">cv. Yunnan</strain>
        <tissue evidence="1">Leaves</tissue>
    </source>
</reference>
<accession>A0ACB9DA56</accession>
<evidence type="ECO:0000313" key="1">
    <source>
        <dbReference type="EMBL" id="KAI3743401.1"/>
    </source>
</evidence>
<dbReference type="EMBL" id="CM042037">
    <property type="protein sequence ID" value="KAI3743401.1"/>
    <property type="molecule type" value="Genomic_DNA"/>
</dbReference>
<proteinExistence type="predicted"/>
<comment type="caution">
    <text evidence="1">The sequence shown here is derived from an EMBL/GenBank/DDBJ whole genome shotgun (WGS) entry which is preliminary data.</text>
</comment>
<gene>
    <name evidence="1" type="ORF">L1987_61110</name>
</gene>
<evidence type="ECO:0000313" key="2">
    <source>
        <dbReference type="Proteomes" id="UP001056120"/>
    </source>
</evidence>